<organism evidence="2 3">
    <name type="scientific">Victivallis lenta</name>
    <dbReference type="NCBI Taxonomy" id="2606640"/>
    <lineage>
        <taxon>Bacteria</taxon>
        <taxon>Pseudomonadati</taxon>
        <taxon>Lentisphaerota</taxon>
        <taxon>Lentisphaeria</taxon>
        <taxon>Victivallales</taxon>
        <taxon>Victivallaceae</taxon>
        <taxon>Victivallis</taxon>
    </lineage>
</organism>
<keyword evidence="3" id="KW-1185">Reference proteome</keyword>
<feature type="transmembrane region" description="Helical" evidence="1">
    <location>
        <begin position="106"/>
        <end position="124"/>
    </location>
</feature>
<reference evidence="2 3" key="1">
    <citation type="submission" date="2019-08" db="EMBL/GenBank/DDBJ databases">
        <title>In-depth cultivation of the pig gut microbiome towards novel bacterial diversity and tailored functional studies.</title>
        <authorList>
            <person name="Wylensek D."/>
            <person name="Hitch T.C.A."/>
            <person name="Clavel T."/>
        </authorList>
    </citation>
    <scope>NUCLEOTIDE SEQUENCE [LARGE SCALE GENOMIC DNA]</scope>
    <source>
        <strain evidence="2 3">BBE-744-WT-12</strain>
    </source>
</reference>
<feature type="transmembrane region" description="Helical" evidence="1">
    <location>
        <begin position="136"/>
        <end position="158"/>
    </location>
</feature>
<proteinExistence type="predicted"/>
<dbReference type="Proteomes" id="UP000435649">
    <property type="component" value="Unassembled WGS sequence"/>
</dbReference>
<keyword evidence="1" id="KW-1133">Transmembrane helix</keyword>
<accession>A0A844G1W7</accession>
<keyword evidence="1" id="KW-0472">Membrane</keyword>
<keyword evidence="1" id="KW-0812">Transmembrane</keyword>
<dbReference type="RefSeq" id="WP_154417728.1">
    <property type="nucleotide sequence ID" value="NZ_VUNS01000006.1"/>
</dbReference>
<dbReference type="AlphaFoldDB" id="A0A844G1W7"/>
<dbReference type="EMBL" id="VUNS01000006">
    <property type="protein sequence ID" value="MST96944.1"/>
    <property type="molecule type" value="Genomic_DNA"/>
</dbReference>
<evidence type="ECO:0000256" key="1">
    <source>
        <dbReference type="SAM" id="Phobius"/>
    </source>
</evidence>
<name>A0A844G1W7_9BACT</name>
<sequence length="160" mass="17080">MTTSRQTAPLTIAATAAILPLFFFLPGPVGRLNPAGWPVWVMALHSIPAYLGMIAAGIAAVRSEPPARTAANALLTLVITVYFTFLMSFGLNFIPGCGLFDLQLTLLALLGTLLTALVMAGLSFRPPLRPVRYPALLIVPAMAAQSWVYIDLVTAIWATI</sequence>
<evidence type="ECO:0000313" key="3">
    <source>
        <dbReference type="Proteomes" id="UP000435649"/>
    </source>
</evidence>
<feature type="transmembrane region" description="Helical" evidence="1">
    <location>
        <begin position="7"/>
        <end position="25"/>
    </location>
</feature>
<feature type="transmembrane region" description="Helical" evidence="1">
    <location>
        <begin position="73"/>
        <end position="94"/>
    </location>
</feature>
<comment type="caution">
    <text evidence="2">The sequence shown here is derived from an EMBL/GenBank/DDBJ whole genome shotgun (WGS) entry which is preliminary data.</text>
</comment>
<gene>
    <name evidence="2" type="ORF">FYJ85_07765</name>
</gene>
<feature type="transmembrane region" description="Helical" evidence="1">
    <location>
        <begin position="37"/>
        <end position="61"/>
    </location>
</feature>
<protein>
    <submittedName>
        <fullName evidence="2">Uncharacterized protein</fullName>
    </submittedName>
</protein>
<evidence type="ECO:0000313" key="2">
    <source>
        <dbReference type="EMBL" id="MST96944.1"/>
    </source>
</evidence>